<accession>A0ABR4XQK5</accession>
<organism evidence="1 2">
    <name type="scientific">Oenococcus alcoholitolerans</name>
    <dbReference type="NCBI Taxonomy" id="931074"/>
    <lineage>
        <taxon>Bacteria</taxon>
        <taxon>Bacillati</taxon>
        <taxon>Bacillota</taxon>
        <taxon>Bacilli</taxon>
        <taxon>Lactobacillales</taxon>
        <taxon>Lactobacillaceae</taxon>
        <taxon>Oenococcus</taxon>
    </lineage>
</organism>
<evidence type="ECO:0000313" key="1">
    <source>
        <dbReference type="EMBL" id="KGO28315.1"/>
    </source>
</evidence>
<dbReference type="Proteomes" id="UP000030023">
    <property type="component" value="Unassembled WGS sequence"/>
</dbReference>
<keyword evidence="2" id="KW-1185">Reference proteome</keyword>
<name>A0ABR4XQK5_9LACO</name>
<comment type="caution">
    <text evidence="1">The sequence shown here is derived from an EMBL/GenBank/DDBJ whole genome shotgun (WGS) entry which is preliminary data.</text>
</comment>
<sequence length="32" mass="3700">MADAIVQFFDSEKSAELINELETLVCNFVLYF</sequence>
<gene>
    <name evidence="1" type="ORF">Q757_07220</name>
</gene>
<protein>
    <submittedName>
        <fullName evidence="1">Uncharacterized protein</fullName>
    </submittedName>
</protein>
<dbReference type="EMBL" id="AXCV01000364">
    <property type="protein sequence ID" value="KGO28315.1"/>
    <property type="molecule type" value="Genomic_DNA"/>
</dbReference>
<reference evidence="1 2" key="1">
    <citation type="journal article" date="2014" name="Antonie Van Leeuwenhoek">
        <title>Oenococcus alcoholitolerans sp. nov., a lactic acid bacteria isolated from cachaca and ethanol fermentation processes.</title>
        <authorList>
            <person name="Badotti F."/>
            <person name="Moreira A.P."/>
            <person name="Tonon L.A."/>
            <person name="de Lucena B.T."/>
            <person name="Gomes Fde C."/>
            <person name="Kruger R."/>
            <person name="Thompson C.C."/>
            <person name="de Morais M.A.Jr."/>
            <person name="Rosa C.A."/>
            <person name="Thompson F.L."/>
        </authorList>
    </citation>
    <scope>NUCLEOTIDE SEQUENCE [LARGE SCALE GENOMIC DNA]</scope>
    <source>
        <strain evidence="1 2">UFRJ-M7.2.18</strain>
    </source>
</reference>
<evidence type="ECO:0000313" key="2">
    <source>
        <dbReference type="Proteomes" id="UP000030023"/>
    </source>
</evidence>
<proteinExistence type="predicted"/>